<reference evidence="2" key="1">
    <citation type="submission" date="2018-06" db="EMBL/GenBank/DDBJ databases">
        <authorList>
            <person name="Zhirakovskaya E."/>
        </authorList>
    </citation>
    <scope>NUCLEOTIDE SEQUENCE</scope>
</reference>
<dbReference type="PROSITE" id="PS50846">
    <property type="entry name" value="HMA_2"/>
    <property type="match status" value="1"/>
</dbReference>
<name>A0A3B0YFS5_9ZZZZ</name>
<dbReference type="Gene3D" id="3.30.70.100">
    <property type="match status" value="1"/>
</dbReference>
<dbReference type="SUPFAM" id="SSF55008">
    <property type="entry name" value="HMA, heavy metal-associated domain"/>
    <property type="match status" value="1"/>
</dbReference>
<dbReference type="InterPro" id="IPR006121">
    <property type="entry name" value="HMA_dom"/>
</dbReference>
<organism evidence="2">
    <name type="scientific">hydrothermal vent metagenome</name>
    <dbReference type="NCBI Taxonomy" id="652676"/>
    <lineage>
        <taxon>unclassified sequences</taxon>
        <taxon>metagenomes</taxon>
        <taxon>ecological metagenomes</taxon>
    </lineage>
</organism>
<sequence>MKQKLIALLLMLAVSSTVMAAGTHYSIRVDGLACPYCAYGIEKKLKAIDGVSDIEVDLEAGLVTLNTTDGVSLGEAQMKTLFQDAGFTYRSMTSISGEDEKP</sequence>
<evidence type="ECO:0000313" key="2">
    <source>
        <dbReference type="EMBL" id="VAW79748.1"/>
    </source>
</evidence>
<dbReference type="AlphaFoldDB" id="A0A3B0YFS5"/>
<dbReference type="CDD" id="cd00371">
    <property type="entry name" value="HMA"/>
    <property type="match status" value="1"/>
</dbReference>
<proteinExistence type="predicted"/>
<accession>A0A3B0YFS5</accession>
<gene>
    <name evidence="2" type="ORF">MNBD_GAMMA15-881</name>
</gene>
<protein>
    <recommendedName>
        <fullName evidence="1">HMA domain-containing protein</fullName>
    </recommendedName>
</protein>
<dbReference type="EMBL" id="UOFN01000118">
    <property type="protein sequence ID" value="VAW79748.1"/>
    <property type="molecule type" value="Genomic_DNA"/>
</dbReference>
<dbReference type="Pfam" id="PF00403">
    <property type="entry name" value="HMA"/>
    <property type="match status" value="1"/>
</dbReference>
<evidence type="ECO:0000259" key="1">
    <source>
        <dbReference type="PROSITE" id="PS50846"/>
    </source>
</evidence>
<feature type="domain" description="HMA" evidence="1">
    <location>
        <begin position="23"/>
        <end position="90"/>
    </location>
</feature>
<dbReference type="InterPro" id="IPR036163">
    <property type="entry name" value="HMA_dom_sf"/>
</dbReference>
<dbReference type="GO" id="GO:0046872">
    <property type="term" value="F:metal ion binding"/>
    <property type="evidence" value="ECO:0007669"/>
    <property type="project" value="InterPro"/>
</dbReference>